<feature type="compositionally biased region" description="Acidic residues" evidence="1">
    <location>
        <begin position="262"/>
        <end position="272"/>
    </location>
</feature>
<name>A0ABQ5PYB7_9BACT</name>
<comment type="caution">
    <text evidence="2">The sequence shown here is derived from an EMBL/GenBank/DDBJ whole genome shotgun (WGS) entry which is preliminary data.</text>
</comment>
<evidence type="ECO:0000256" key="1">
    <source>
        <dbReference type="SAM" id="MobiDB-lite"/>
    </source>
</evidence>
<reference evidence="2" key="1">
    <citation type="journal article" date="2023" name="Antonie Van Leeuwenhoek">
        <title>Mesoterricola silvestris gen. nov., sp. nov., Mesoterricola sediminis sp. nov., Geothrix oryzae sp. nov., Geothrix edaphica sp. nov., Geothrix rubra sp. nov., and Geothrix limicola sp. nov., six novel members of Acidobacteriota isolated from soils.</title>
        <authorList>
            <person name="Itoh H."/>
            <person name="Sugisawa Y."/>
            <person name="Mise K."/>
            <person name="Xu Z."/>
            <person name="Kuniyasu M."/>
            <person name="Ushijima N."/>
            <person name="Kawano K."/>
            <person name="Kobayashi E."/>
            <person name="Shiratori Y."/>
            <person name="Masuda Y."/>
            <person name="Senoo K."/>
        </authorList>
    </citation>
    <scope>NUCLEOTIDE SEQUENCE</scope>
    <source>
        <strain evidence="2">Red802</strain>
    </source>
</reference>
<dbReference type="Pfam" id="PF13413">
    <property type="entry name" value="HTH_25"/>
    <property type="match status" value="1"/>
</dbReference>
<accession>A0ABQ5PYB7</accession>
<dbReference type="Proteomes" id="UP001165044">
    <property type="component" value="Unassembled WGS sequence"/>
</dbReference>
<evidence type="ECO:0008006" key="4">
    <source>
        <dbReference type="Google" id="ProtNLM"/>
    </source>
</evidence>
<protein>
    <recommendedName>
        <fullName evidence="4">Helix-turn-helix domain-containing protein</fullName>
    </recommendedName>
</protein>
<dbReference type="Gene3D" id="1.10.260.40">
    <property type="entry name" value="lambda repressor-like DNA-binding domains"/>
    <property type="match status" value="1"/>
</dbReference>
<evidence type="ECO:0000313" key="3">
    <source>
        <dbReference type="Proteomes" id="UP001165044"/>
    </source>
</evidence>
<dbReference type="SUPFAM" id="SSF47413">
    <property type="entry name" value="lambda repressor-like DNA-binding domains"/>
    <property type="match status" value="1"/>
</dbReference>
<dbReference type="RefSeq" id="WP_285607994.1">
    <property type="nucleotide sequence ID" value="NZ_BSDC01000001.1"/>
</dbReference>
<evidence type="ECO:0000313" key="2">
    <source>
        <dbReference type="EMBL" id="GLH67125.1"/>
    </source>
</evidence>
<dbReference type="EMBL" id="BSDC01000001">
    <property type="protein sequence ID" value="GLH67125.1"/>
    <property type="molecule type" value="Genomic_DNA"/>
</dbReference>
<gene>
    <name evidence="2" type="ORF">GETHED_14890</name>
</gene>
<feature type="compositionally biased region" description="Pro residues" evidence="1">
    <location>
        <begin position="249"/>
        <end position="261"/>
    </location>
</feature>
<proteinExistence type="predicted"/>
<feature type="region of interest" description="Disordered" evidence="1">
    <location>
        <begin position="243"/>
        <end position="272"/>
    </location>
</feature>
<sequence length="272" mass="29002">MREGETVGQILRDARVAKGLSREILAVELKLPVRHIEAIEADDWAALPPGRPRPLARQLAARLGVDLDFHTGAFQTVPGVRELAPPDPRQERLERIVMGLLTAASVLVAAWLVVPGPSLGRKVAASYLTSLPKAALPPPPAPSTSPYPVLGELLPEAPLNDQGVLISLRALDTCEVRLEPSPESGAPAQARTLRVSEPWRLRVKGPFALSLDNAGVVNVEVAGVRIAHGQNVGEAWSGHFDAEGRWLRPPAPPAPTPAEPQPPDDEEDGTAP</sequence>
<dbReference type="InterPro" id="IPR010982">
    <property type="entry name" value="Lambda_DNA-bd_dom_sf"/>
</dbReference>
<keyword evidence="3" id="KW-1185">Reference proteome</keyword>
<organism evidence="2 3">
    <name type="scientific">Geothrix edaphica</name>
    <dbReference type="NCBI Taxonomy" id="2927976"/>
    <lineage>
        <taxon>Bacteria</taxon>
        <taxon>Pseudomonadati</taxon>
        <taxon>Acidobacteriota</taxon>
        <taxon>Holophagae</taxon>
        <taxon>Holophagales</taxon>
        <taxon>Holophagaceae</taxon>
        <taxon>Geothrix</taxon>
    </lineage>
</organism>